<organism evidence="1 2">
    <name type="scientific">Stygiolobus azoricus</name>
    <dbReference type="NCBI Taxonomy" id="41675"/>
    <lineage>
        <taxon>Archaea</taxon>
        <taxon>Thermoproteota</taxon>
        <taxon>Thermoprotei</taxon>
        <taxon>Sulfolobales</taxon>
        <taxon>Sulfolobaceae</taxon>
        <taxon>Stygiolobus</taxon>
    </lineage>
</organism>
<dbReference type="KEGG" id="sazo:D1868_08935"/>
<dbReference type="OrthoDB" id="383670at2157"/>
<dbReference type="AlphaFoldDB" id="A0A650CQI4"/>
<sequence length="106" mass="12247">MLELELNKILKLRSYPNYQVEELTETDDKGVERKIIIITFVPPSISDASGLDNVDTEPKYIEIRGEVNEVTRKVKIVKVEIIEGSRRRKLDETELQLWAEYVIGGE</sequence>
<accession>A0A650CQI4</accession>
<protein>
    <submittedName>
        <fullName evidence="1">Uncharacterized protein</fullName>
    </submittedName>
</protein>
<evidence type="ECO:0000313" key="1">
    <source>
        <dbReference type="EMBL" id="QGR20100.1"/>
    </source>
</evidence>
<name>A0A650CQI4_9CREN</name>
<proteinExistence type="predicted"/>
<reference evidence="1 2" key="1">
    <citation type="submission" date="2019-10" db="EMBL/GenBank/DDBJ databases">
        <title>Genome Sequences from Six Type Strain Members of the Archaeal Family Sulfolobaceae: Acidianus ambivalens, Acidianus infernus, Metallosphaera prunae, Stygiolobus azoricus, Sulfolobus metallicus, and Sulfurisphaera ohwakuensis.</title>
        <authorList>
            <person name="Counts J.A."/>
            <person name="Kelly R.M."/>
        </authorList>
    </citation>
    <scope>NUCLEOTIDE SEQUENCE [LARGE SCALE GENOMIC DNA]</scope>
    <source>
        <strain evidence="1 2">FC6</strain>
    </source>
</reference>
<dbReference type="GeneID" id="42799191"/>
<dbReference type="RefSeq" id="WP_156007549.1">
    <property type="nucleotide sequence ID" value="NZ_CP045483.1"/>
</dbReference>
<keyword evidence="2" id="KW-1185">Reference proteome</keyword>
<dbReference type="EMBL" id="CP045483">
    <property type="protein sequence ID" value="QGR20100.1"/>
    <property type="molecule type" value="Genomic_DNA"/>
</dbReference>
<evidence type="ECO:0000313" key="2">
    <source>
        <dbReference type="Proteomes" id="UP000423396"/>
    </source>
</evidence>
<dbReference type="Proteomes" id="UP000423396">
    <property type="component" value="Chromosome"/>
</dbReference>
<gene>
    <name evidence="1" type="ORF">D1868_08935</name>
</gene>